<dbReference type="InterPro" id="IPR021529">
    <property type="entry name" value="DUF2798"/>
</dbReference>
<organism evidence="2 3">
    <name type="scientific">Thermohalobaculum xanthum</name>
    <dbReference type="NCBI Taxonomy" id="2753746"/>
    <lineage>
        <taxon>Bacteria</taxon>
        <taxon>Pseudomonadati</taxon>
        <taxon>Pseudomonadota</taxon>
        <taxon>Alphaproteobacteria</taxon>
        <taxon>Rhodobacterales</taxon>
        <taxon>Paracoccaceae</taxon>
        <taxon>Thermohalobaculum</taxon>
    </lineage>
</organism>
<accession>A0A8J7SJA1</accession>
<comment type="caution">
    <text evidence="2">The sequence shown here is derived from an EMBL/GenBank/DDBJ whole genome shotgun (WGS) entry which is preliminary data.</text>
</comment>
<dbReference type="AlphaFoldDB" id="A0A8J7SJA1"/>
<evidence type="ECO:0000313" key="3">
    <source>
        <dbReference type="Proteomes" id="UP000655420"/>
    </source>
</evidence>
<evidence type="ECO:0000313" key="2">
    <source>
        <dbReference type="EMBL" id="MBK0400835.1"/>
    </source>
</evidence>
<evidence type="ECO:0000256" key="1">
    <source>
        <dbReference type="SAM" id="Phobius"/>
    </source>
</evidence>
<keyword evidence="1" id="KW-1133">Transmembrane helix</keyword>
<dbReference type="RefSeq" id="WP_200612413.1">
    <property type="nucleotide sequence ID" value="NZ_JAEHHL010000010.1"/>
</dbReference>
<feature type="transmembrane region" description="Helical" evidence="1">
    <location>
        <begin position="49"/>
        <end position="68"/>
    </location>
</feature>
<keyword evidence="1" id="KW-0812">Transmembrane</keyword>
<keyword evidence="3" id="KW-1185">Reference proteome</keyword>
<dbReference type="Proteomes" id="UP000655420">
    <property type="component" value="Unassembled WGS sequence"/>
</dbReference>
<sequence length="75" mass="8191">MIPSRLAPLLFALILSGVMSFLVTGIATLSTQGLVADFHVIWLGTWLRAWPVAFPAAFVFAPIVRRLVARLVRAS</sequence>
<name>A0A8J7SJA1_9RHOB</name>
<protein>
    <submittedName>
        <fullName evidence="2">DUF2798 domain-containing protein</fullName>
    </submittedName>
</protein>
<gene>
    <name evidence="2" type="ORF">H0I76_16665</name>
</gene>
<reference evidence="2" key="1">
    <citation type="submission" date="2020-12" db="EMBL/GenBank/DDBJ databases">
        <title>Bacterial taxonomy.</title>
        <authorList>
            <person name="Pan X."/>
        </authorList>
    </citation>
    <scope>NUCLEOTIDE SEQUENCE</scope>
    <source>
        <strain evidence="2">M0105</strain>
    </source>
</reference>
<proteinExistence type="predicted"/>
<dbReference type="Pfam" id="PF11391">
    <property type="entry name" value="DUF2798"/>
    <property type="match status" value="1"/>
</dbReference>
<keyword evidence="1" id="KW-0472">Membrane</keyword>
<dbReference type="EMBL" id="JAEHHL010000010">
    <property type="protein sequence ID" value="MBK0400835.1"/>
    <property type="molecule type" value="Genomic_DNA"/>
</dbReference>